<proteinExistence type="predicted"/>
<dbReference type="Proteomes" id="UP001597549">
    <property type="component" value="Unassembled WGS sequence"/>
</dbReference>
<evidence type="ECO:0000313" key="2">
    <source>
        <dbReference type="Proteomes" id="UP001597549"/>
    </source>
</evidence>
<keyword evidence="2" id="KW-1185">Reference proteome</keyword>
<name>A0ABW5ZD24_9FLAO</name>
<evidence type="ECO:0000313" key="1">
    <source>
        <dbReference type="EMBL" id="MFD2909993.1"/>
    </source>
</evidence>
<comment type="caution">
    <text evidence="1">The sequence shown here is derived from an EMBL/GenBank/DDBJ whole genome shotgun (WGS) entry which is preliminary data.</text>
</comment>
<dbReference type="RefSeq" id="WP_379809042.1">
    <property type="nucleotide sequence ID" value="NZ_JBHUOL010000022.1"/>
</dbReference>
<reference evidence="2" key="1">
    <citation type="journal article" date="2019" name="Int. J. Syst. Evol. Microbiol.">
        <title>The Global Catalogue of Microorganisms (GCM) 10K type strain sequencing project: providing services to taxonomists for standard genome sequencing and annotation.</title>
        <authorList>
            <consortium name="The Broad Institute Genomics Platform"/>
            <consortium name="The Broad Institute Genome Sequencing Center for Infectious Disease"/>
            <person name="Wu L."/>
            <person name="Ma J."/>
        </authorList>
    </citation>
    <scope>NUCLEOTIDE SEQUENCE [LARGE SCALE GENOMIC DNA]</scope>
    <source>
        <strain evidence="2">KCTC 52644</strain>
    </source>
</reference>
<accession>A0ABW5ZD24</accession>
<evidence type="ECO:0008006" key="3">
    <source>
        <dbReference type="Google" id="ProtNLM"/>
    </source>
</evidence>
<sequence>MRKISSESLDSFREEDLKKYSKMLNLYFKRKSRFIFVFFLASCSVQNHVSKEDYRKVPKNLTVDFYYKLDTVYYNPNTDFFARSFVKDFTEISHIDYNVPMQLQIKNDLLFLKFSDKNKKQYVLQFYGKRYKKKFVFYTNYKTITFPFLFMTKEVTKYSIYLPTDNDIAFHNQSVHEGMLLLFGGSSSSGFNYQYKILKDE</sequence>
<organism evidence="1 2">
    <name type="scientific">Flavobacterium ardleyense</name>
    <dbReference type="NCBI Taxonomy" id="2038737"/>
    <lineage>
        <taxon>Bacteria</taxon>
        <taxon>Pseudomonadati</taxon>
        <taxon>Bacteroidota</taxon>
        <taxon>Flavobacteriia</taxon>
        <taxon>Flavobacteriales</taxon>
        <taxon>Flavobacteriaceae</taxon>
        <taxon>Flavobacterium</taxon>
    </lineage>
</organism>
<gene>
    <name evidence="1" type="ORF">ACFSX9_14760</name>
</gene>
<dbReference type="EMBL" id="JBHUOL010000022">
    <property type="protein sequence ID" value="MFD2909993.1"/>
    <property type="molecule type" value="Genomic_DNA"/>
</dbReference>
<protein>
    <recommendedName>
        <fullName evidence="3">Lipoprotein</fullName>
    </recommendedName>
</protein>